<evidence type="ECO:0000256" key="19">
    <source>
        <dbReference type="ARBA" id="ARBA00081850"/>
    </source>
</evidence>
<dbReference type="GO" id="GO:0005737">
    <property type="term" value="C:cytoplasm"/>
    <property type="evidence" value="ECO:0007669"/>
    <property type="project" value="UniProtKB-SubCell"/>
</dbReference>
<gene>
    <name evidence="24" type="primary">ube2o</name>
</gene>
<evidence type="ECO:0000256" key="14">
    <source>
        <dbReference type="ARBA" id="ARBA00057012"/>
    </source>
</evidence>
<comment type="function">
    <text evidence="14">E2/E3 hybrid ubiquitin-protein ligase that displays both E2 and E3 ligase activities and mediates monoubiquitination of target proteins. Negatively regulates TRAF6-mediated NF-kappa-B activation independently of its E2 activity. Acts as a positive regulator of BMP7 signaling by mediating monoubiquitination of SMAD6, thereby regulating adipogenesis. Mediates monoubiquitination at different sites of the nuclear localization signal (NLS) of BAP1, leading to cytoplasmic retention of BAP1. Also able to monoubiquitinate the NLS of other chromatin-associated proteins, such as INO80 and CXXC1, affecting their subcellular location. Acts as a regulator of retrograde transport by assisting the TRIM27:MAGEL2 E3 ubiquitin ligase complex to mediate 'Lys-63'-linked ubiquitination of WASHC1, leading to promote endosomal F-actin assembly.</text>
</comment>
<evidence type="ECO:0000256" key="15">
    <source>
        <dbReference type="ARBA" id="ARBA00065490"/>
    </source>
</evidence>
<dbReference type="InterPro" id="IPR057733">
    <property type="entry name" value="UBE2O-like_SH3-B"/>
</dbReference>
<dbReference type="PROSITE" id="PS50127">
    <property type="entry name" value="UBC_2"/>
    <property type="match status" value="1"/>
</dbReference>
<keyword evidence="6" id="KW-0547">Nucleotide-binding</keyword>
<feature type="compositionally biased region" description="Low complexity" evidence="22">
    <location>
        <begin position="452"/>
        <end position="467"/>
    </location>
</feature>
<dbReference type="Pfam" id="PF23043">
    <property type="entry name" value="SH3-B_UBE2O"/>
    <property type="match status" value="1"/>
</dbReference>
<dbReference type="InterPro" id="IPR000608">
    <property type="entry name" value="UBC"/>
</dbReference>
<keyword evidence="10 21" id="KW-0175">Coiled coil</keyword>
<reference evidence="24" key="1">
    <citation type="submission" date="2025-08" db="UniProtKB">
        <authorList>
            <consortium name="Ensembl"/>
        </authorList>
    </citation>
    <scope>IDENTIFICATION</scope>
</reference>
<evidence type="ECO:0000256" key="18">
    <source>
        <dbReference type="ARBA" id="ARBA00077504"/>
    </source>
</evidence>
<dbReference type="InterPro" id="IPR057735">
    <property type="entry name" value="UBE2O-like_tSH3-B"/>
</dbReference>
<evidence type="ECO:0000256" key="13">
    <source>
        <dbReference type="ARBA" id="ARBA00039076"/>
    </source>
</evidence>
<evidence type="ECO:0000256" key="11">
    <source>
        <dbReference type="ARBA" id="ARBA00023242"/>
    </source>
</evidence>
<dbReference type="GO" id="GO:0005524">
    <property type="term" value="F:ATP binding"/>
    <property type="evidence" value="ECO:0007669"/>
    <property type="project" value="UniProtKB-KW"/>
</dbReference>
<evidence type="ECO:0000256" key="20">
    <source>
        <dbReference type="ARBA" id="ARBA00082143"/>
    </source>
</evidence>
<keyword evidence="11" id="KW-0539">Nucleus</keyword>
<accession>A0A8C3B280</accession>
<dbReference type="EC" id="2.3.2.24" evidence="13"/>
<evidence type="ECO:0000256" key="17">
    <source>
        <dbReference type="ARBA" id="ARBA00077073"/>
    </source>
</evidence>
<keyword evidence="4" id="KW-0597">Phosphoprotein</keyword>
<feature type="compositionally biased region" description="Basic and acidic residues" evidence="22">
    <location>
        <begin position="895"/>
        <end position="905"/>
    </location>
</feature>
<dbReference type="PANTHER" id="PTHR46116:SF15">
    <property type="entry name" value="(E3-INDEPENDENT) E2 UBIQUITIN-CONJUGATING ENZYME"/>
    <property type="match status" value="1"/>
</dbReference>
<keyword evidence="9" id="KW-0832">Ubl conjugation</keyword>
<feature type="region of interest" description="Disordered" evidence="22">
    <location>
        <begin position="685"/>
        <end position="792"/>
    </location>
</feature>
<feature type="region of interest" description="Disordered" evidence="22">
    <location>
        <begin position="383"/>
        <end position="495"/>
    </location>
</feature>
<feature type="compositionally biased region" description="Basic residues" evidence="22">
    <location>
        <begin position="484"/>
        <end position="495"/>
    </location>
</feature>
<dbReference type="Gene3D" id="3.10.110.10">
    <property type="entry name" value="Ubiquitin Conjugating Enzyme"/>
    <property type="match status" value="1"/>
</dbReference>
<evidence type="ECO:0000256" key="2">
    <source>
        <dbReference type="ARBA" id="ARBA00004496"/>
    </source>
</evidence>
<evidence type="ECO:0000256" key="1">
    <source>
        <dbReference type="ARBA" id="ARBA00004123"/>
    </source>
</evidence>
<feature type="compositionally biased region" description="Polar residues" evidence="22">
    <location>
        <begin position="1236"/>
        <end position="1261"/>
    </location>
</feature>
<feature type="compositionally biased region" description="Low complexity" evidence="22">
    <location>
        <begin position="1"/>
        <end position="28"/>
    </location>
</feature>
<dbReference type="RefSeq" id="XP_034389851.1">
    <property type="nucleotide sequence ID" value="XM_034533960.1"/>
</dbReference>
<dbReference type="PANTHER" id="PTHR46116">
    <property type="entry name" value="(E3-INDEPENDENT) E2 UBIQUITIN-CONJUGATING ENZYME"/>
    <property type="match status" value="1"/>
</dbReference>
<feature type="compositionally biased region" description="Low complexity" evidence="22">
    <location>
        <begin position="1215"/>
        <end position="1224"/>
    </location>
</feature>
<dbReference type="InterPro" id="IPR057734">
    <property type="entry name" value="UBE2O-like_SH3-C"/>
</dbReference>
<evidence type="ECO:0000256" key="22">
    <source>
        <dbReference type="SAM" id="MobiDB-lite"/>
    </source>
</evidence>
<keyword evidence="8" id="KW-0067">ATP-binding</keyword>
<feature type="coiled-coil region" evidence="21">
    <location>
        <begin position="851"/>
        <end position="878"/>
    </location>
</feature>
<dbReference type="FunFam" id="3.10.110.10:FF:000045">
    <property type="entry name" value="Ubiquitin conjugating enzyme E2 O"/>
    <property type="match status" value="1"/>
</dbReference>
<protein>
    <recommendedName>
        <fullName evidence="13">(E3-independent) E2 ubiquitin-conjugating enzyme</fullName>
        <ecNumber evidence="13">2.3.2.24</ecNumber>
    </recommendedName>
    <alternativeName>
        <fullName evidence="17">E2/E3 hybrid ubiquitin-protein ligase UBE2O</fullName>
    </alternativeName>
    <alternativeName>
        <fullName evidence="20">Ubiquitin carrier protein O</fullName>
    </alternativeName>
    <alternativeName>
        <fullName evidence="16">Ubiquitin-conjugating enzyme E2 O</fullName>
    </alternativeName>
    <alternativeName>
        <fullName evidence="19">Ubiquitin-conjugating enzyme E2 of 230 kDa</fullName>
    </alternativeName>
    <alternativeName>
        <fullName evidence="18">Ubiquitin-protein ligase O</fullName>
    </alternativeName>
</protein>
<evidence type="ECO:0000256" key="4">
    <source>
        <dbReference type="ARBA" id="ARBA00022553"/>
    </source>
</evidence>
<comment type="catalytic activity">
    <reaction evidence="12">
        <text>S-ubiquitinyl-[E1 ubiquitin-activating enzyme]-L-cysteine + [acceptor protein]-L-lysine = [E1 ubiquitin-activating enzyme]-L-cysteine + N(6)-monoubiquitinyl-[acceptor protein]-L-lysine.</text>
        <dbReference type="EC" id="2.3.2.24"/>
    </reaction>
</comment>
<evidence type="ECO:0000256" key="8">
    <source>
        <dbReference type="ARBA" id="ARBA00022840"/>
    </source>
</evidence>
<feature type="compositionally biased region" description="Acidic residues" evidence="22">
    <location>
        <begin position="694"/>
        <end position="704"/>
    </location>
</feature>
<dbReference type="OrthoDB" id="47801at2759"/>
<dbReference type="CDD" id="cd23837">
    <property type="entry name" value="UBCc_UBE2O"/>
    <property type="match status" value="1"/>
</dbReference>
<dbReference type="SUPFAM" id="SSF54495">
    <property type="entry name" value="UBC-like"/>
    <property type="match status" value="1"/>
</dbReference>
<feature type="compositionally biased region" description="Low complexity" evidence="22">
    <location>
        <begin position="821"/>
        <end position="834"/>
    </location>
</feature>
<dbReference type="Pfam" id="PF00179">
    <property type="entry name" value="UQ_con"/>
    <property type="match status" value="1"/>
</dbReference>
<keyword evidence="7" id="KW-0833">Ubl conjugation pathway</keyword>
<keyword evidence="5" id="KW-0808">Transferase</keyword>
<dbReference type="GO" id="GO:0005634">
    <property type="term" value="C:nucleus"/>
    <property type="evidence" value="ECO:0007669"/>
    <property type="project" value="UniProtKB-SubCell"/>
</dbReference>
<dbReference type="InterPro" id="IPR016135">
    <property type="entry name" value="UBQ-conjugating_enzyme/RWD"/>
</dbReference>
<comment type="subcellular location">
    <subcellularLocation>
        <location evidence="2">Cytoplasm</location>
    </subcellularLocation>
    <subcellularLocation>
        <location evidence="1">Nucleus</location>
    </subcellularLocation>
</comment>
<feature type="compositionally biased region" description="Acidic residues" evidence="22">
    <location>
        <begin position="440"/>
        <end position="451"/>
    </location>
</feature>
<dbReference type="SMART" id="SM00212">
    <property type="entry name" value="UBCc"/>
    <property type="match status" value="1"/>
</dbReference>
<evidence type="ECO:0000256" key="3">
    <source>
        <dbReference type="ARBA" id="ARBA00022490"/>
    </source>
</evidence>
<dbReference type="Pfam" id="PF23048">
    <property type="entry name" value="SH3-A_UBE2O"/>
    <property type="match status" value="1"/>
</dbReference>
<dbReference type="Pfam" id="PF23046">
    <property type="entry name" value="tSH3-B_UBE2O"/>
    <property type="match status" value="1"/>
</dbReference>
<feature type="region of interest" description="Disordered" evidence="22">
    <location>
        <begin position="818"/>
        <end position="849"/>
    </location>
</feature>
<evidence type="ECO:0000313" key="24">
    <source>
        <dbReference type="Ensembl" id="ENSCLMP00005050600.1"/>
    </source>
</evidence>
<proteinExistence type="predicted"/>
<dbReference type="InterPro" id="IPR057732">
    <property type="entry name" value="SH3-A_UBE2O"/>
</dbReference>
<dbReference type="GeneID" id="117731675"/>
<feature type="region of interest" description="Disordered" evidence="22">
    <location>
        <begin position="1175"/>
        <end position="1278"/>
    </location>
</feature>
<evidence type="ECO:0000256" key="10">
    <source>
        <dbReference type="ARBA" id="ARBA00023054"/>
    </source>
</evidence>
<feature type="compositionally biased region" description="Polar residues" evidence="22">
    <location>
        <begin position="406"/>
        <end position="416"/>
    </location>
</feature>
<evidence type="ECO:0000256" key="12">
    <source>
        <dbReference type="ARBA" id="ARBA00035845"/>
    </source>
</evidence>
<evidence type="ECO:0000256" key="5">
    <source>
        <dbReference type="ARBA" id="ARBA00022679"/>
    </source>
</evidence>
<feature type="domain" description="UBC core" evidence="23">
    <location>
        <begin position="972"/>
        <end position="1132"/>
    </location>
</feature>
<feature type="region of interest" description="Disordered" evidence="22">
    <location>
        <begin position="886"/>
        <end position="917"/>
    </location>
</feature>
<dbReference type="Pfam" id="PF23044">
    <property type="entry name" value="SH3-C_UBE2O"/>
    <property type="match status" value="1"/>
</dbReference>
<evidence type="ECO:0000256" key="16">
    <source>
        <dbReference type="ARBA" id="ARBA00076102"/>
    </source>
</evidence>
<evidence type="ECO:0000256" key="9">
    <source>
        <dbReference type="ARBA" id="ARBA00022843"/>
    </source>
</evidence>
<keyword evidence="25" id="KW-1185">Reference proteome</keyword>
<evidence type="ECO:0000256" key="21">
    <source>
        <dbReference type="SAM" id="Coils"/>
    </source>
</evidence>
<dbReference type="GeneTree" id="ENSGT00940000160755"/>
<sequence length="1369" mass="148697">MAEPVASEAATTDAAASPTPSPLASPVSEPLSMALSPTADGSQRLLFSHDLVSGRYRSTVRFGLVRMIHGEEDFNSDSDLDDGGGGGVDGGGRVPCGSDTESAVDTPSRPLCQGFVRVQWYPEGGKQDIKETKLKLEDRCIVIRDIVRRNNSNDNQCGIVTNIDIECAVKLVGTNCVLYPVNGKDLQYIWSFMYGDYIAFDFWLGKVYDLTNHIILKLSNGARCSMSVEDGAKLYDVCPHVSDSGLFFDEAYGFYPGQVLIGPAKVFSNVQWLSGVKPVLSRKCKFRVVVEEVKVVELKVTWITKSYSPNGSEGVCPPASTITQEHLSRVRRLGYYDHTQRQLAERALYVFPAKGDATCITCEGPEGAPVLPEDPVARKLKRLFKKDSGKKTENANTQGDHLLEKTGSSHPNNNGSVAPIQNLPDSQNTIDPSAEHCEQDADDEAAEDTDDTSSLTSSASSTASSQSGGLGVNRKKSVPLSIRNLKRKHKKKRTKFSREFMPGDRVAVEVVSTKTTANVMWKDGRVETGIRSNDLIPIQHLDSHEFCPGDFVVDKRPQALQDPGVYGVIQSGDHKGRTCVVKWIKLNSTSDDVEVFGMEEDVSVYDIADHPDFHFRTTDIVIRIWNSEIERRDCETETSVGQVSRVDVSSKVEVVWADNSMTIVLPQHLYNVESEIEETYYDSVEETSSVLSTEEWEDESDSWETDNGLTTEDDSHVNNADVVEPSTPTPTGSAVFIIPPKEGSKAGVTSPIKGTPGEEGEASVAAASPASGGGTTPGAVNGAEKPSKDGASRGFKELKEALKILESLKNMTVEQLWTGGSPTSPTSAEPASATNVASSVTPTAPEKPTKEKRFLDEIKKLQENLRKTLDNVAIVEEEKMEAVVEAGGSGGAGTEVERAGEEKPQQEPLTPLGGQEWPSEFLSDTPVLCQRSGGKPGVTFTSARGEVFSVLEWAPDTQSFKKMEFQPAEAKKFFSTVRKEMALLATSLPDGIMVKTFEDRMDLFSSLIKGPTRTPYEDGLFLFDIQLPNIYPSVPPLFRYLSQCSGRLNPNLYDNGKVCVSLLGTWIGKGNERWTSKSSLLQVLISIQGLILVNEPYYNEAGFDSDRGLQEGYENSRCYNEMALIKMVQSMTLLLQHPVEVFKQEIQEHFVSNGWRLVHRLDAWLELNDGAERAQASHTSSRAQHSRDRPSLVEPLDEQGPVAVAHSSPSKLTGEEGVTGAGVTSIMEEELEDSGLSPSTTAASQPELSQNSDCDSIQGSASLGGENRGGSKVAGSVVRSGASESGSVVVSGGATGSQPVVRPKKRRKSYRSFLPEGSGYPDIGFPLFPLSKGFVKSIRGVLLQYRAALAAAAIPQHTEDNVSADECDG</sequence>
<dbReference type="Ensembl" id="ENSCLMT00005052258.1">
    <property type="protein sequence ID" value="ENSCLMP00005050600.1"/>
    <property type="gene ID" value="ENSCLMG00005022937.1"/>
</dbReference>
<name>A0A8C3B280_CYCLU</name>
<organism evidence="24 25">
    <name type="scientific">Cyclopterus lumpus</name>
    <name type="common">Lumpsucker</name>
    <dbReference type="NCBI Taxonomy" id="8103"/>
    <lineage>
        <taxon>Eukaryota</taxon>
        <taxon>Metazoa</taxon>
        <taxon>Chordata</taxon>
        <taxon>Craniata</taxon>
        <taxon>Vertebrata</taxon>
        <taxon>Euteleostomi</taxon>
        <taxon>Actinopterygii</taxon>
        <taxon>Neopterygii</taxon>
        <taxon>Teleostei</taxon>
        <taxon>Neoteleostei</taxon>
        <taxon>Acanthomorphata</taxon>
        <taxon>Eupercaria</taxon>
        <taxon>Perciformes</taxon>
        <taxon>Cottioidei</taxon>
        <taxon>Cottales</taxon>
        <taxon>Cyclopteridae</taxon>
        <taxon>Cyclopterus</taxon>
    </lineage>
</organism>
<evidence type="ECO:0000259" key="23">
    <source>
        <dbReference type="PROSITE" id="PS50127"/>
    </source>
</evidence>
<keyword evidence="3" id="KW-0963">Cytoplasm</keyword>
<evidence type="ECO:0000256" key="7">
    <source>
        <dbReference type="ARBA" id="ARBA00022786"/>
    </source>
</evidence>
<reference evidence="24" key="2">
    <citation type="submission" date="2025-09" db="UniProtKB">
        <authorList>
            <consortium name="Ensembl"/>
        </authorList>
    </citation>
    <scope>IDENTIFICATION</scope>
</reference>
<evidence type="ECO:0000256" key="6">
    <source>
        <dbReference type="ARBA" id="ARBA00022741"/>
    </source>
</evidence>
<comment type="subunit">
    <text evidence="15">Interacts with CPNE1 (via VWFA domain) and CPNE4 (via VWFA domain). Interacts with UBR2.</text>
</comment>
<dbReference type="Proteomes" id="UP000694565">
    <property type="component" value="Unplaced"/>
</dbReference>
<dbReference type="GO" id="GO:0061631">
    <property type="term" value="F:ubiquitin conjugating enzyme activity"/>
    <property type="evidence" value="ECO:0007669"/>
    <property type="project" value="UniProtKB-EC"/>
</dbReference>
<evidence type="ECO:0000313" key="25">
    <source>
        <dbReference type="Proteomes" id="UP000694565"/>
    </source>
</evidence>
<feature type="region of interest" description="Disordered" evidence="22">
    <location>
        <begin position="1"/>
        <end position="31"/>
    </location>
</feature>